<evidence type="ECO:0000313" key="11">
    <source>
        <dbReference type="EMBL" id="ESO95018.1"/>
    </source>
</evidence>
<dbReference type="Gene3D" id="3.30.160.60">
    <property type="entry name" value="Classic Zinc Finger"/>
    <property type="match status" value="2"/>
</dbReference>
<feature type="compositionally biased region" description="Basic and acidic residues" evidence="9">
    <location>
        <begin position="237"/>
        <end position="249"/>
    </location>
</feature>
<sequence length="567" mass="62463">MALPDEKSANQFISALVKNLQAVCHGNVDFDKNVKVVGHLFLTVDSATEFNYIVNEKVSKSDESSTTFISKSFYATDPQQKTPKKNLDRPLPPPTPNVLGKTRYDISVDLTDEPGGGRYPQMPGRSQFSRPQGYPGSHPMHRTPARRRPFDQNRLPPHQMAKMPRLSSPQRQSMNLSSLSPRKIPTSPSQRLNAPSTITSPSIPIPVDPASVSATPAHSLPGADKPESDSTGNITDTTDKPDIKFEVIKVENGSVVASNKNKTEEDDGQLKIESVTSHDLSIDTASTGEKDSENTADGGSSPSEKPPDIPNESEPSDKNTAENTPTDRTTPSESTEESSPSKAPQSNDPEVIEIDLTKVKDEIDSLFDSDSSSMFEASGGQRQHSGNFSGAQGGDNSLSSFGGESNDDDFFNSLREQTVGLYPVGLHANESNPGEQFEHGSIPSLPGAQSDGAYMSMPGSSASPSQNQQESPSFYRYQCIWCMENFEAPSQLTQHEKDKHSNYFNSENMSYICHICNHIYASRGHFKEHVMTKHRNYRAQCPFCDRSYSRKRDLIRHIRRMHTDKTC</sequence>
<evidence type="ECO:0000256" key="7">
    <source>
        <dbReference type="ARBA" id="ARBA00023242"/>
    </source>
</evidence>
<evidence type="ECO:0000259" key="10">
    <source>
        <dbReference type="PROSITE" id="PS50157"/>
    </source>
</evidence>
<dbReference type="SUPFAM" id="SSF57667">
    <property type="entry name" value="beta-beta-alpha zinc fingers"/>
    <property type="match status" value="1"/>
</dbReference>
<dbReference type="PROSITE" id="PS50157">
    <property type="entry name" value="ZINC_FINGER_C2H2_2"/>
    <property type="match status" value="3"/>
</dbReference>
<keyword evidence="3" id="KW-0677">Repeat</keyword>
<dbReference type="PANTHER" id="PTHR24404:SF114">
    <property type="entry name" value="KLUMPFUSS, ISOFORM B-RELATED"/>
    <property type="match status" value="1"/>
</dbReference>
<gene>
    <name evidence="11" type="ORF">LOTGIDRAFT_232154</name>
</gene>
<dbReference type="GO" id="GO:0003700">
    <property type="term" value="F:DNA-binding transcription factor activity"/>
    <property type="evidence" value="ECO:0007669"/>
    <property type="project" value="TreeGrafter"/>
</dbReference>
<evidence type="ECO:0000256" key="2">
    <source>
        <dbReference type="ARBA" id="ARBA00022723"/>
    </source>
</evidence>
<dbReference type="Pfam" id="PF00096">
    <property type="entry name" value="zf-C2H2"/>
    <property type="match status" value="1"/>
</dbReference>
<name>V3ZU57_LOTGI</name>
<dbReference type="RefSeq" id="XP_009054220.1">
    <property type="nucleotide sequence ID" value="XM_009055972.1"/>
</dbReference>
<evidence type="ECO:0000256" key="1">
    <source>
        <dbReference type="ARBA" id="ARBA00004123"/>
    </source>
</evidence>
<keyword evidence="12" id="KW-1185">Reference proteome</keyword>
<feature type="compositionally biased region" description="Polar residues" evidence="9">
    <location>
        <begin position="167"/>
        <end position="194"/>
    </location>
</feature>
<evidence type="ECO:0000256" key="5">
    <source>
        <dbReference type="ARBA" id="ARBA00022833"/>
    </source>
</evidence>
<feature type="compositionally biased region" description="Polar residues" evidence="9">
    <location>
        <begin position="274"/>
        <end position="287"/>
    </location>
</feature>
<dbReference type="InterPro" id="IPR050589">
    <property type="entry name" value="Ikaros_C2H2-ZF"/>
</dbReference>
<dbReference type="InterPro" id="IPR036236">
    <property type="entry name" value="Znf_C2H2_sf"/>
</dbReference>
<dbReference type="GeneID" id="20248823"/>
<keyword evidence="4 8" id="KW-0863">Zinc-finger</keyword>
<dbReference type="Proteomes" id="UP000030746">
    <property type="component" value="Unassembled WGS sequence"/>
</dbReference>
<dbReference type="PROSITE" id="PS00028">
    <property type="entry name" value="ZINC_FINGER_C2H2_1"/>
    <property type="match status" value="3"/>
</dbReference>
<protein>
    <recommendedName>
        <fullName evidence="10">C2H2-type domain-containing protein</fullName>
    </recommendedName>
</protein>
<dbReference type="OrthoDB" id="6162283at2759"/>
<feature type="compositionally biased region" description="Polar residues" evidence="9">
    <location>
        <begin position="380"/>
        <end position="403"/>
    </location>
</feature>
<feature type="compositionally biased region" description="Low complexity" evidence="9">
    <location>
        <begin position="324"/>
        <end position="341"/>
    </location>
</feature>
<dbReference type="EMBL" id="KB201701">
    <property type="protein sequence ID" value="ESO95018.1"/>
    <property type="molecule type" value="Genomic_DNA"/>
</dbReference>
<keyword evidence="5" id="KW-0862">Zinc</keyword>
<feature type="domain" description="C2H2-type" evidence="10">
    <location>
        <begin position="477"/>
        <end position="502"/>
    </location>
</feature>
<feature type="region of interest" description="Disordered" evidence="9">
    <location>
        <begin position="370"/>
        <end position="411"/>
    </location>
</feature>
<evidence type="ECO:0000256" key="3">
    <source>
        <dbReference type="ARBA" id="ARBA00022737"/>
    </source>
</evidence>
<dbReference type="KEGG" id="lgi:LOTGIDRAFT_232154"/>
<reference evidence="11 12" key="1">
    <citation type="journal article" date="2013" name="Nature">
        <title>Insights into bilaterian evolution from three spiralian genomes.</title>
        <authorList>
            <person name="Simakov O."/>
            <person name="Marletaz F."/>
            <person name="Cho S.J."/>
            <person name="Edsinger-Gonzales E."/>
            <person name="Havlak P."/>
            <person name="Hellsten U."/>
            <person name="Kuo D.H."/>
            <person name="Larsson T."/>
            <person name="Lv J."/>
            <person name="Arendt D."/>
            <person name="Savage R."/>
            <person name="Osoegawa K."/>
            <person name="de Jong P."/>
            <person name="Grimwood J."/>
            <person name="Chapman J.A."/>
            <person name="Shapiro H."/>
            <person name="Aerts A."/>
            <person name="Otillar R.P."/>
            <person name="Terry A.Y."/>
            <person name="Boore J.L."/>
            <person name="Grigoriev I.V."/>
            <person name="Lindberg D.R."/>
            <person name="Seaver E.C."/>
            <person name="Weisblat D.A."/>
            <person name="Putnam N.H."/>
            <person name="Rokhsar D.S."/>
        </authorList>
    </citation>
    <scope>NUCLEOTIDE SEQUENCE [LARGE SCALE GENOMIC DNA]</scope>
</reference>
<organism evidence="11 12">
    <name type="scientific">Lottia gigantea</name>
    <name type="common">Giant owl limpet</name>
    <dbReference type="NCBI Taxonomy" id="225164"/>
    <lineage>
        <taxon>Eukaryota</taxon>
        <taxon>Metazoa</taxon>
        <taxon>Spiralia</taxon>
        <taxon>Lophotrochozoa</taxon>
        <taxon>Mollusca</taxon>
        <taxon>Gastropoda</taxon>
        <taxon>Patellogastropoda</taxon>
        <taxon>Lottioidea</taxon>
        <taxon>Lottiidae</taxon>
        <taxon>Lottia</taxon>
    </lineage>
</organism>
<feature type="compositionally biased region" description="Polar residues" evidence="9">
    <location>
        <begin position="458"/>
        <end position="469"/>
    </location>
</feature>
<accession>V3ZU57</accession>
<feature type="region of interest" description="Disordered" evidence="9">
    <location>
        <begin position="425"/>
        <end position="469"/>
    </location>
</feature>
<keyword evidence="7" id="KW-0539">Nucleus</keyword>
<evidence type="ECO:0000313" key="12">
    <source>
        <dbReference type="Proteomes" id="UP000030746"/>
    </source>
</evidence>
<dbReference type="GO" id="GO:0000978">
    <property type="term" value="F:RNA polymerase II cis-regulatory region sequence-specific DNA binding"/>
    <property type="evidence" value="ECO:0007669"/>
    <property type="project" value="TreeGrafter"/>
</dbReference>
<dbReference type="GO" id="GO:0006357">
    <property type="term" value="P:regulation of transcription by RNA polymerase II"/>
    <property type="evidence" value="ECO:0007669"/>
    <property type="project" value="TreeGrafter"/>
</dbReference>
<keyword evidence="2" id="KW-0479">Metal-binding</keyword>
<dbReference type="PANTHER" id="PTHR24404">
    <property type="entry name" value="ZINC FINGER PROTEIN"/>
    <property type="match status" value="1"/>
</dbReference>
<dbReference type="CTD" id="20248823"/>
<dbReference type="AlphaFoldDB" id="V3ZU57"/>
<comment type="subcellular location">
    <subcellularLocation>
        <location evidence="1">Nucleus</location>
    </subcellularLocation>
</comment>
<evidence type="ECO:0000256" key="4">
    <source>
        <dbReference type="ARBA" id="ARBA00022771"/>
    </source>
</evidence>
<dbReference type="OMA" id="CCCELFT"/>
<dbReference type="SMART" id="SM00355">
    <property type="entry name" value="ZnF_C2H2"/>
    <property type="match status" value="3"/>
</dbReference>
<dbReference type="HOGENOM" id="CLU_480851_0_0_1"/>
<evidence type="ECO:0000256" key="6">
    <source>
        <dbReference type="ARBA" id="ARBA00023125"/>
    </source>
</evidence>
<dbReference type="GO" id="GO:0008270">
    <property type="term" value="F:zinc ion binding"/>
    <property type="evidence" value="ECO:0007669"/>
    <property type="project" value="UniProtKB-KW"/>
</dbReference>
<feature type="domain" description="C2H2-type" evidence="10">
    <location>
        <begin position="511"/>
        <end position="539"/>
    </location>
</feature>
<evidence type="ECO:0000256" key="8">
    <source>
        <dbReference type="PROSITE-ProRule" id="PRU00042"/>
    </source>
</evidence>
<feature type="domain" description="C2H2-type" evidence="10">
    <location>
        <begin position="539"/>
        <end position="567"/>
    </location>
</feature>
<evidence type="ECO:0000256" key="9">
    <source>
        <dbReference type="SAM" id="MobiDB-lite"/>
    </source>
</evidence>
<proteinExistence type="predicted"/>
<feature type="region of interest" description="Disordered" evidence="9">
    <location>
        <begin position="71"/>
        <end position="357"/>
    </location>
</feature>
<keyword evidence="6" id="KW-0238">DNA-binding</keyword>
<dbReference type="GO" id="GO:0005634">
    <property type="term" value="C:nucleus"/>
    <property type="evidence" value="ECO:0007669"/>
    <property type="project" value="UniProtKB-SubCell"/>
</dbReference>
<dbReference type="InterPro" id="IPR013087">
    <property type="entry name" value="Znf_C2H2_type"/>
</dbReference>